<evidence type="ECO:0000313" key="2">
    <source>
        <dbReference type="Proteomes" id="UP000262832"/>
    </source>
</evidence>
<dbReference type="Proteomes" id="UP000262832">
    <property type="component" value="Chromosome I"/>
</dbReference>
<name>A0ABN5PCR1_9VIBR</name>
<keyword evidence="2" id="KW-1185">Reference proteome</keyword>
<gene>
    <name evidence="1" type="ORF">D1115_06595</name>
</gene>
<reference evidence="1 2" key="1">
    <citation type="submission" date="2018-08" db="EMBL/GenBank/DDBJ databases">
        <title>Genomic taxonomy of the Vibrionaceae family.</title>
        <authorList>
            <person name="Gomez-Gil B."/>
            <person name="Tanaka M."/>
            <person name="Sawabe T."/>
            <person name="Enciso-Ibarra K."/>
        </authorList>
    </citation>
    <scope>NUCLEOTIDE SEQUENCE [LARGE SCALE GENOMIC DNA]</scope>
    <source>
        <strain evidence="1 2">CAIM 1831</strain>
    </source>
</reference>
<proteinExistence type="predicted"/>
<evidence type="ECO:0000313" key="1">
    <source>
        <dbReference type="EMBL" id="AXY00946.1"/>
    </source>
</evidence>
<organism evidence="1 2">
    <name type="scientific">Vibrio alfacsensis</name>
    <dbReference type="NCBI Taxonomy" id="1074311"/>
    <lineage>
        <taxon>Bacteria</taxon>
        <taxon>Pseudomonadati</taxon>
        <taxon>Pseudomonadota</taxon>
        <taxon>Gammaproteobacteria</taxon>
        <taxon>Vibrionales</taxon>
        <taxon>Vibrionaceae</taxon>
        <taxon>Vibrio</taxon>
    </lineage>
</organism>
<dbReference type="RefSeq" id="WP_128810776.1">
    <property type="nucleotide sequence ID" value="NZ_CP032093.1"/>
</dbReference>
<dbReference type="EMBL" id="CP032093">
    <property type="protein sequence ID" value="AXY00946.1"/>
    <property type="molecule type" value="Genomic_DNA"/>
</dbReference>
<sequence>MIDSELQLILAAKARRLGVSISVIQQVIAERIVDGDTEEDPVTMVLSVTNRDIERLHNNYD</sequence>
<protein>
    <recommendedName>
        <fullName evidence="3">CopG family transcriptional regulator</fullName>
    </recommendedName>
</protein>
<accession>A0ABN5PCR1</accession>
<evidence type="ECO:0008006" key="3">
    <source>
        <dbReference type="Google" id="ProtNLM"/>
    </source>
</evidence>